<gene>
    <name evidence="1" type="ORF">TWF718_003501</name>
</gene>
<accession>A0AAN8R7Y8</accession>
<protein>
    <submittedName>
        <fullName evidence="1">Uncharacterized protein</fullName>
    </submittedName>
</protein>
<dbReference type="EMBL" id="JAVHNR010000012">
    <property type="protein sequence ID" value="KAK6330073.1"/>
    <property type="molecule type" value="Genomic_DNA"/>
</dbReference>
<comment type="caution">
    <text evidence="1">The sequence shown here is derived from an EMBL/GenBank/DDBJ whole genome shotgun (WGS) entry which is preliminary data.</text>
</comment>
<sequence length="99" mass="11433">MPVQNTMAEFLVSLNPANWPEGSIPLRHTLLLKNEAFHHVHAHNVSLNIHVSDNFLKLVRELRWWVVFGTVGLVAWKGWKRWLLFKENEGIVGKKKAVS</sequence>
<proteinExistence type="predicted"/>
<dbReference type="AlphaFoldDB" id="A0AAN8R7Y8"/>
<name>A0AAN8R7Y8_9PEZI</name>
<evidence type="ECO:0000313" key="2">
    <source>
        <dbReference type="Proteomes" id="UP001313282"/>
    </source>
</evidence>
<organism evidence="1 2">
    <name type="scientific">Orbilia javanica</name>
    <dbReference type="NCBI Taxonomy" id="47235"/>
    <lineage>
        <taxon>Eukaryota</taxon>
        <taxon>Fungi</taxon>
        <taxon>Dikarya</taxon>
        <taxon>Ascomycota</taxon>
        <taxon>Pezizomycotina</taxon>
        <taxon>Orbiliomycetes</taxon>
        <taxon>Orbiliales</taxon>
        <taxon>Orbiliaceae</taxon>
        <taxon>Orbilia</taxon>
    </lineage>
</organism>
<keyword evidence="2" id="KW-1185">Reference proteome</keyword>
<dbReference type="Proteomes" id="UP001313282">
    <property type="component" value="Unassembled WGS sequence"/>
</dbReference>
<evidence type="ECO:0000313" key="1">
    <source>
        <dbReference type="EMBL" id="KAK6330073.1"/>
    </source>
</evidence>
<reference evidence="1 2" key="1">
    <citation type="submission" date="2019-10" db="EMBL/GenBank/DDBJ databases">
        <authorList>
            <person name="Palmer J.M."/>
        </authorList>
    </citation>
    <scope>NUCLEOTIDE SEQUENCE [LARGE SCALE GENOMIC DNA]</scope>
    <source>
        <strain evidence="1 2">TWF718</strain>
    </source>
</reference>